<proteinExistence type="predicted"/>
<dbReference type="OrthoDB" id="3429068at2"/>
<dbReference type="AlphaFoldDB" id="A0A1L7CS79"/>
<dbReference type="Proteomes" id="UP000185434">
    <property type="component" value="Chromosome"/>
</dbReference>
<evidence type="ECO:0000313" key="2">
    <source>
        <dbReference type="EMBL" id="APT88661.1"/>
    </source>
</evidence>
<sequence length="158" mass="17055">MYTILLALHVIAAVLFLGPVTYAVSRFQVEAVAAHKGDERAAGTARTLHKVTSTYGVLSLLAPLLGIAVMFTDPGTYWTDGRFHASIGLSVVAWALLIFLIIPRQKKMAGALGLLGPDEVDADEKFRVSNWDKAKGQLSMFGGIFALLWVVIAVLMVI</sequence>
<keyword evidence="1" id="KW-1133">Transmembrane helix</keyword>
<feature type="transmembrane region" description="Helical" evidence="1">
    <location>
        <begin position="138"/>
        <end position="157"/>
    </location>
</feature>
<protein>
    <submittedName>
        <fullName evidence="2">Membrane protein</fullName>
    </submittedName>
</protein>
<name>A0A1L7CS79_9CORY</name>
<dbReference type="RefSeq" id="WP_075663646.1">
    <property type="nucleotide sequence ID" value="NZ_CP009247.1"/>
</dbReference>
<gene>
    <name evidence="2" type="ORF">CFRA_04645</name>
</gene>
<feature type="transmembrane region" description="Helical" evidence="1">
    <location>
        <begin position="53"/>
        <end position="71"/>
    </location>
</feature>
<evidence type="ECO:0000313" key="3">
    <source>
        <dbReference type="Proteomes" id="UP000185434"/>
    </source>
</evidence>
<dbReference type="KEGG" id="cfk:CFRA_04645"/>
<accession>A0A1L7CS79</accession>
<keyword evidence="1" id="KW-0472">Membrane</keyword>
<keyword evidence="1" id="KW-0812">Transmembrane</keyword>
<feature type="transmembrane region" description="Helical" evidence="1">
    <location>
        <begin position="83"/>
        <end position="102"/>
    </location>
</feature>
<dbReference type="STRING" id="1437875.CFRA_04645"/>
<keyword evidence="3" id="KW-1185">Reference proteome</keyword>
<dbReference type="EMBL" id="CP009247">
    <property type="protein sequence ID" value="APT88661.1"/>
    <property type="molecule type" value="Genomic_DNA"/>
</dbReference>
<reference evidence="2 3" key="1">
    <citation type="submission" date="2014-08" db="EMBL/GenBank/DDBJ databases">
        <title>Complete genome sequence of Corynebacterium frankenforstense ST18(T) (=DSM 45800(T)), isolated from raw cow milk.</title>
        <authorList>
            <person name="Ruckert C."/>
            <person name="Albersmeier A."/>
            <person name="Winkler A."/>
            <person name="Lipski A."/>
            <person name="Kalinowski J."/>
        </authorList>
    </citation>
    <scope>NUCLEOTIDE SEQUENCE [LARGE SCALE GENOMIC DNA]</scope>
    <source>
        <strain evidence="2 3">ST18</strain>
    </source>
</reference>
<organism evidence="2 3">
    <name type="scientific">Corynebacterium frankenforstense DSM 45800</name>
    <dbReference type="NCBI Taxonomy" id="1437875"/>
    <lineage>
        <taxon>Bacteria</taxon>
        <taxon>Bacillati</taxon>
        <taxon>Actinomycetota</taxon>
        <taxon>Actinomycetes</taxon>
        <taxon>Mycobacteriales</taxon>
        <taxon>Corynebacteriaceae</taxon>
        <taxon>Corynebacterium</taxon>
    </lineage>
</organism>
<evidence type="ECO:0000256" key="1">
    <source>
        <dbReference type="SAM" id="Phobius"/>
    </source>
</evidence>